<dbReference type="SUPFAM" id="SSF55874">
    <property type="entry name" value="ATPase domain of HSP90 chaperone/DNA topoisomerase II/histidine kinase"/>
    <property type="match status" value="1"/>
</dbReference>
<accession>A0ABP8JNX1</accession>
<dbReference type="Proteomes" id="UP001500390">
    <property type="component" value="Unassembled WGS sequence"/>
</dbReference>
<feature type="transmembrane region" description="Helical" evidence="1">
    <location>
        <begin position="82"/>
        <end position="103"/>
    </location>
</feature>
<reference evidence="3" key="1">
    <citation type="journal article" date="2019" name="Int. J. Syst. Evol. Microbiol.">
        <title>The Global Catalogue of Microorganisms (GCM) 10K type strain sequencing project: providing services to taxonomists for standard genome sequencing and annotation.</title>
        <authorList>
            <consortium name="The Broad Institute Genomics Platform"/>
            <consortium name="The Broad Institute Genome Sequencing Center for Infectious Disease"/>
            <person name="Wu L."/>
            <person name="Ma J."/>
        </authorList>
    </citation>
    <scope>NUCLEOTIDE SEQUENCE [LARGE SCALE GENOMIC DNA]</scope>
    <source>
        <strain evidence="3">JCM 17738</strain>
    </source>
</reference>
<keyword evidence="1" id="KW-0472">Membrane</keyword>
<evidence type="ECO:0000256" key="1">
    <source>
        <dbReference type="SAM" id="Phobius"/>
    </source>
</evidence>
<feature type="transmembrane region" description="Helical" evidence="1">
    <location>
        <begin position="56"/>
        <end position="75"/>
    </location>
</feature>
<evidence type="ECO:0000313" key="2">
    <source>
        <dbReference type="EMBL" id="GAA4393807.1"/>
    </source>
</evidence>
<keyword evidence="1" id="KW-1133">Transmembrane helix</keyword>
<dbReference type="InterPro" id="IPR036890">
    <property type="entry name" value="HATPase_C_sf"/>
</dbReference>
<feature type="transmembrane region" description="Helical" evidence="1">
    <location>
        <begin position="109"/>
        <end position="128"/>
    </location>
</feature>
<dbReference type="EMBL" id="BAABFX010000023">
    <property type="protein sequence ID" value="GAA4393807.1"/>
    <property type="molecule type" value="Genomic_DNA"/>
</dbReference>
<comment type="caution">
    <text evidence="2">The sequence shown here is derived from an EMBL/GenBank/DDBJ whole genome shotgun (WGS) entry which is preliminary data.</text>
</comment>
<organism evidence="2 3">
    <name type="scientific">Ornithinibacter aureus</name>
    <dbReference type="NCBI Taxonomy" id="622664"/>
    <lineage>
        <taxon>Bacteria</taxon>
        <taxon>Bacillati</taxon>
        <taxon>Actinomycetota</taxon>
        <taxon>Actinomycetes</taxon>
        <taxon>Micrococcales</taxon>
        <taxon>Intrasporangiaceae</taxon>
        <taxon>Ornithinibacter</taxon>
    </lineage>
</organism>
<feature type="transmembrane region" description="Helical" evidence="1">
    <location>
        <begin position="23"/>
        <end position="44"/>
    </location>
</feature>
<feature type="transmembrane region" description="Helical" evidence="1">
    <location>
        <begin position="135"/>
        <end position="156"/>
    </location>
</feature>
<proteinExistence type="predicted"/>
<feature type="transmembrane region" description="Helical" evidence="1">
    <location>
        <begin position="168"/>
        <end position="189"/>
    </location>
</feature>
<evidence type="ECO:0008006" key="4">
    <source>
        <dbReference type="Google" id="ProtNLM"/>
    </source>
</evidence>
<protein>
    <recommendedName>
        <fullName evidence="4">Signal transduction histidine kinase</fullName>
    </recommendedName>
</protein>
<gene>
    <name evidence="2" type="ORF">GCM10023153_14150</name>
</gene>
<name>A0ABP8JNX1_9MICO</name>
<keyword evidence="1" id="KW-0812">Transmembrane</keyword>
<evidence type="ECO:0000313" key="3">
    <source>
        <dbReference type="Proteomes" id="UP001500390"/>
    </source>
</evidence>
<dbReference type="Gene3D" id="3.30.565.10">
    <property type="entry name" value="Histidine kinase-like ATPase, C-terminal domain"/>
    <property type="match status" value="1"/>
</dbReference>
<sequence>MTVMTDAQTGTDAATLPRAERAIGLFVAGLRLATLAQMLPSLVAALDQGEHRALTAVTWAVASVMALATAAVCVVRRRPPGTAWACLDTAVAVGLILVGLVTVPVELRTGSWIGFQSAYSLSVAGSLVGVRDVRIWGALIGALVAARAVYVLPIISTAADVPTVVGELFTMLGLAPLAWFGVGTVLRIAQDADESRAYAARLAREDEERKARAAIHNGTALMKILVDQGALGAVDSRTPSQVWVQAATELNRMRAYLAGGPGQAGDEPHDLAELVENIATEFADLPLDVVPDLARGTTLGSEATDVATALRSILINVRQHANATRVVLHAEELEDTPGWAVTVHDDGVGFDTRETTYGVGIRTLTLDQLSPHGIETTIDSVPGVGTTVTLTREGDR</sequence>
<keyword evidence="3" id="KW-1185">Reference proteome</keyword>